<evidence type="ECO:0000313" key="2">
    <source>
        <dbReference type="Proteomes" id="UP000735302"/>
    </source>
</evidence>
<dbReference type="AlphaFoldDB" id="A0AAV4B6Z1"/>
<dbReference type="EMBL" id="BLXT01004584">
    <property type="protein sequence ID" value="GFO14913.1"/>
    <property type="molecule type" value="Genomic_DNA"/>
</dbReference>
<keyword evidence="2" id="KW-1185">Reference proteome</keyword>
<evidence type="ECO:0000313" key="1">
    <source>
        <dbReference type="EMBL" id="GFO14913.1"/>
    </source>
</evidence>
<comment type="caution">
    <text evidence="1">The sequence shown here is derived from an EMBL/GenBank/DDBJ whole genome shotgun (WGS) entry which is preliminary data.</text>
</comment>
<organism evidence="1 2">
    <name type="scientific">Plakobranchus ocellatus</name>
    <dbReference type="NCBI Taxonomy" id="259542"/>
    <lineage>
        <taxon>Eukaryota</taxon>
        <taxon>Metazoa</taxon>
        <taxon>Spiralia</taxon>
        <taxon>Lophotrochozoa</taxon>
        <taxon>Mollusca</taxon>
        <taxon>Gastropoda</taxon>
        <taxon>Heterobranchia</taxon>
        <taxon>Euthyneura</taxon>
        <taxon>Panpulmonata</taxon>
        <taxon>Sacoglossa</taxon>
        <taxon>Placobranchoidea</taxon>
        <taxon>Plakobranchidae</taxon>
        <taxon>Plakobranchus</taxon>
    </lineage>
</organism>
<dbReference type="Proteomes" id="UP000735302">
    <property type="component" value="Unassembled WGS sequence"/>
</dbReference>
<name>A0AAV4B6Z1_9GAST</name>
<accession>A0AAV4B6Z1</accession>
<reference evidence="1 2" key="1">
    <citation type="journal article" date="2021" name="Elife">
        <title>Chloroplast acquisition without the gene transfer in kleptoplastic sea slugs, Plakobranchus ocellatus.</title>
        <authorList>
            <person name="Maeda T."/>
            <person name="Takahashi S."/>
            <person name="Yoshida T."/>
            <person name="Shimamura S."/>
            <person name="Takaki Y."/>
            <person name="Nagai Y."/>
            <person name="Toyoda A."/>
            <person name="Suzuki Y."/>
            <person name="Arimoto A."/>
            <person name="Ishii H."/>
            <person name="Satoh N."/>
            <person name="Nishiyama T."/>
            <person name="Hasebe M."/>
            <person name="Maruyama T."/>
            <person name="Minagawa J."/>
            <person name="Obokata J."/>
            <person name="Shigenobu S."/>
        </authorList>
    </citation>
    <scope>NUCLEOTIDE SEQUENCE [LARGE SCALE GENOMIC DNA]</scope>
</reference>
<sequence>MSRLDKEVLHRGSPVASKRKAEDLPILMSVSPFLGWSPFKKFMVISSKRSAKVADRSPFKIYRKLKSILGDQIKPDSGDLMVELKLNDQAKKL</sequence>
<gene>
    <name evidence="1" type="ORF">PoB_004141800</name>
</gene>
<protein>
    <submittedName>
        <fullName evidence="1">Uncharacterized protein</fullName>
    </submittedName>
</protein>
<proteinExistence type="predicted"/>